<dbReference type="AlphaFoldDB" id="A0A8H7ABW7"/>
<dbReference type="InterPro" id="IPR008271">
    <property type="entry name" value="Ser/Thr_kinase_AS"/>
</dbReference>
<dbReference type="Gene3D" id="1.10.510.10">
    <property type="entry name" value="Transferase(Phosphotransferase) domain 1"/>
    <property type="match status" value="1"/>
</dbReference>
<dbReference type="SUPFAM" id="SSF56112">
    <property type="entry name" value="Protein kinase-like (PK-like)"/>
    <property type="match status" value="1"/>
</dbReference>
<organism evidence="2 3">
    <name type="scientific">Endocarpon pusillum</name>
    <dbReference type="NCBI Taxonomy" id="364733"/>
    <lineage>
        <taxon>Eukaryota</taxon>
        <taxon>Fungi</taxon>
        <taxon>Dikarya</taxon>
        <taxon>Ascomycota</taxon>
        <taxon>Pezizomycotina</taxon>
        <taxon>Eurotiomycetes</taxon>
        <taxon>Chaetothyriomycetidae</taxon>
        <taxon>Verrucariales</taxon>
        <taxon>Verrucariaceae</taxon>
        <taxon>Endocarpon</taxon>
    </lineage>
</organism>
<dbReference type="OrthoDB" id="4201751at2759"/>
<evidence type="ECO:0000259" key="1">
    <source>
        <dbReference type="PROSITE" id="PS50011"/>
    </source>
</evidence>
<protein>
    <recommendedName>
        <fullName evidence="1">Protein kinase domain-containing protein</fullName>
    </recommendedName>
</protein>
<dbReference type="Pfam" id="PF00069">
    <property type="entry name" value="Pkinase"/>
    <property type="match status" value="1"/>
</dbReference>
<dbReference type="InterPro" id="IPR011009">
    <property type="entry name" value="Kinase-like_dom_sf"/>
</dbReference>
<comment type="caution">
    <text evidence="2">The sequence shown here is derived from an EMBL/GenBank/DDBJ whole genome shotgun (WGS) entry which is preliminary data.</text>
</comment>
<dbReference type="PROSITE" id="PS50011">
    <property type="entry name" value="PROTEIN_KINASE_DOM"/>
    <property type="match status" value="1"/>
</dbReference>
<sequence>MSGTRFQACCPRIPRRRSSPSAEPWPPRSPDITISQSVELCEAQPLTTSINGDLYRCRQGQKVIKYRASDREFRLMKKAGPCSVRPIGRVVTKDKQSGNVSVTGIIMDLALPFDYAVISPQQRDGLAREMINLTQKLHNAQYVIHGDIKPENMLIRRSDFRLVFCDFAQSMIRDEDPNLWEGATTTTNYLAPNRDPKKAPTFVDDLYALGLSIWQLYSGRKPFASVEQDQILELLKQKWTVDLKVITDAPIREIVARYLSMGGATLEKGYP</sequence>
<accession>A0A8H7ABW7</accession>
<feature type="domain" description="Protein kinase" evidence="1">
    <location>
        <begin position="1"/>
        <end position="271"/>
    </location>
</feature>
<dbReference type="PROSITE" id="PS00108">
    <property type="entry name" value="PROTEIN_KINASE_ST"/>
    <property type="match status" value="1"/>
</dbReference>
<dbReference type="PANTHER" id="PTHR24362">
    <property type="entry name" value="SERINE/THREONINE-PROTEIN KINASE NEK"/>
    <property type="match status" value="1"/>
</dbReference>
<dbReference type="EMBL" id="JAACFV010000117">
    <property type="protein sequence ID" value="KAF7505154.1"/>
    <property type="molecule type" value="Genomic_DNA"/>
</dbReference>
<dbReference type="GO" id="GO:0004672">
    <property type="term" value="F:protein kinase activity"/>
    <property type="evidence" value="ECO:0007669"/>
    <property type="project" value="InterPro"/>
</dbReference>
<evidence type="ECO:0000313" key="3">
    <source>
        <dbReference type="Proteomes" id="UP000606974"/>
    </source>
</evidence>
<keyword evidence="3" id="KW-1185">Reference proteome</keyword>
<dbReference type="GO" id="GO:0005524">
    <property type="term" value="F:ATP binding"/>
    <property type="evidence" value="ECO:0007669"/>
    <property type="project" value="InterPro"/>
</dbReference>
<name>A0A8H7ABW7_9EURO</name>
<proteinExistence type="predicted"/>
<dbReference type="InterPro" id="IPR000719">
    <property type="entry name" value="Prot_kinase_dom"/>
</dbReference>
<dbReference type="Proteomes" id="UP000606974">
    <property type="component" value="Unassembled WGS sequence"/>
</dbReference>
<reference evidence="2" key="1">
    <citation type="submission" date="2020-02" db="EMBL/GenBank/DDBJ databases">
        <authorList>
            <person name="Palmer J.M."/>
        </authorList>
    </citation>
    <scope>NUCLEOTIDE SEQUENCE</scope>
    <source>
        <strain evidence="2">EPUS1.4</strain>
        <tissue evidence="2">Thallus</tissue>
    </source>
</reference>
<dbReference type="SMART" id="SM00220">
    <property type="entry name" value="S_TKc"/>
    <property type="match status" value="1"/>
</dbReference>
<gene>
    <name evidence="2" type="ORF">GJ744_001220</name>
</gene>
<evidence type="ECO:0000313" key="2">
    <source>
        <dbReference type="EMBL" id="KAF7505154.1"/>
    </source>
</evidence>
<dbReference type="PANTHER" id="PTHR24362:SF309">
    <property type="entry name" value="PROTEIN KINASE DOMAIN-CONTAINING PROTEIN"/>
    <property type="match status" value="1"/>
</dbReference>